<dbReference type="KEGG" id="stae:HNV11_16390"/>
<dbReference type="PANTHER" id="PTHR33361:SF16">
    <property type="entry name" value="DUF885 DOMAIN-CONTAINING PROTEIN"/>
    <property type="match status" value="1"/>
</dbReference>
<dbReference type="AlphaFoldDB" id="A0A6M5YEF5"/>
<evidence type="ECO:0000313" key="1">
    <source>
        <dbReference type="EMBL" id="QJW92379.1"/>
    </source>
</evidence>
<dbReference type="EMBL" id="CP053435">
    <property type="protein sequence ID" value="QJW92379.1"/>
    <property type="molecule type" value="Genomic_DNA"/>
</dbReference>
<evidence type="ECO:0000313" key="2">
    <source>
        <dbReference type="Proteomes" id="UP000502756"/>
    </source>
</evidence>
<dbReference type="InterPro" id="IPR010281">
    <property type="entry name" value="DUF885"/>
</dbReference>
<sequence length="563" mass="64747">MLDSYYEEFLKLNPTVASSKGDYRYNDQLENSLSQPYRAQMQALFTRYLDSLKAYNLQQLPERDKLSYQIFRYDLEKSLEGMQYMTYLTPMNQMGDFRLSFSQMGSGSSVHPFKSVKDYDDFLKRVTGFVAQTDTAIANMRKGLVMNRVQPQVVMVKVLPQIKAMLVNDVTKSLFYTPIKNLPTSFSADEKQRLTTAYTEAITQQIIPAYNRLYTFIQNDYLPNTRQTVALEALPDGKDQYAYLVKSWTTTNLSPDEVHAIGLSEVKRIRQAMENIRQQVDFKGDLKAFFQYVFTDPKFFPYKTDEDVVNGFQKIYETIKPHLASQFNVVPKTAFEIRPIEKYRAATSAAHYMGGTPDGSRPGVFYFPVLDASKYSYWRMEDLFLHEAIPGHHYQISLQTENPAVPNFQKVGRYGAYVEGWGLYAERLGKDLGLYSDPYQVLGQLQGEMHRAIRLVVDSGMHHKGWTREQAVQYSLDNEPTTEATAIQEVERYIAMPGQALSYKIGELKIIEIRQRAEKALGNRFDVRAFHDQVLKDGAMPLAIFEAKMNTWIKTQQASSKKS</sequence>
<protein>
    <submittedName>
        <fullName evidence="1">DUF885 domain-containing protein</fullName>
    </submittedName>
</protein>
<reference evidence="1 2" key="1">
    <citation type="submission" date="2020-05" db="EMBL/GenBank/DDBJ databases">
        <title>Genome sequencing of Spirosoma sp. TS118.</title>
        <authorList>
            <person name="Lee J.-H."/>
            <person name="Jeong S."/>
            <person name="Zhao L."/>
            <person name="Jung J.-H."/>
            <person name="Kim M.-K."/>
            <person name="Lim S."/>
        </authorList>
    </citation>
    <scope>NUCLEOTIDE SEQUENCE [LARGE SCALE GENOMIC DNA]</scope>
    <source>
        <strain evidence="1 2">TS118</strain>
    </source>
</reference>
<dbReference type="PANTHER" id="PTHR33361">
    <property type="entry name" value="GLR0591 PROTEIN"/>
    <property type="match status" value="1"/>
</dbReference>
<accession>A0A6M5YEF5</accession>
<proteinExistence type="predicted"/>
<organism evidence="1 2">
    <name type="scientific">Spirosoma taeanense</name>
    <dbReference type="NCBI Taxonomy" id="2735870"/>
    <lineage>
        <taxon>Bacteria</taxon>
        <taxon>Pseudomonadati</taxon>
        <taxon>Bacteroidota</taxon>
        <taxon>Cytophagia</taxon>
        <taxon>Cytophagales</taxon>
        <taxon>Cytophagaceae</taxon>
        <taxon>Spirosoma</taxon>
    </lineage>
</organism>
<gene>
    <name evidence="1" type="ORF">HNV11_16390</name>
</gene>
<name>A0A6M5YEF5_9BACT</name>
<dbReference type="Pfam" id="PF05960">
    <property type="entry name" value="DUF885"/>
    <property type="match status" value="1"/>
</dbReference>
<keyword evidence="2" id="KW-1185">Reference proteome</keyword>
<dbReference type="Proteomes" id="UP000502756">
    <property type="component" value="Chromosome"/>
</dbReference>